<sequence length="383" mass="42797">MAWNEPGNNNDKDPWKNKGGKNQGPPDLDELLNDLGKKVTGIFGGKTTKGSSGSGKNFSSIGISLLLIVATVVYAFSGFYTIKEAEQGIVLRFGEYSGTVEPGINWKWTFIDRIIPVDMQSTREMPSSGFMLTQDENVVNVEMQIQYRVVDARNYIFSVTNADDSLNQSLDSALRYVVGHAKMDDILTSGRETIRQAVWQELEGIIEPYNLGLIIVDVNFKDARPPNEVKDAFDDAISAQEDEVRFLREAEAYARGIEPRARGRVKRMEQEALAYKSEIVLDAQGEVARFEKILPEYQAAPKVTRERLYIATMEKVYSNTSKVMIDVEGGNNMMYLPLDKIIQQQNTSPRNNKATYTPANEPSVNTSPTSSSDRSDRFSNGSN</sequence>
<accession>A0A8H2JPT1</accession>
<feature type="domain" description="Band 7" evidence="8">
    <location>
        <begin position="77"/>
        <end position="237"/>
    </location>
</feature>
<comment type="subunit">
    <text evidence="6">HflC and HflK may interact to form a multimeric complex.</text>
</comment>
<dbReference type="GO" id="GO:0008233">
    <property type="term" value="F:peptidase activity"/>
    <property type="evidence" value="ECO:0007669"/>
    <property type="project" value="UniProtKB-KW"/>
</dbReference>
<evidence type="ECO:0000313" key="10">
    <source>
        <dbReference type="Proteomes" id="UP000307702"/>
    </source>
</evidence>
<proteinExistence type="inferred from homology"/>
<dbReference type="Pfam" id="PF01145">
    <property type="entry name" value="Band_7"/>
    <property type="match status" value="1"/>
</dbReference>
<evidence type="ECO:0000313" key="9">
    <source>
        <dbReference type="EMBL" id="TMM45611.1"/>
    </source>
</evidence>
<dbReference type="SUPFAM" id="SSF117892">
    <property type="entry name" value="Band 7/SPFH domain"/>
    <property type="match status" value="1"/>
</dbReference>
<dbReference type="InterPro" id="IPR050710">
    <property type="entry name" value="Band7/mec-2_domain"/>
</dbReference>
<dbReference type="InterPro" id="IPR001972">
    <property type="entry name" value="Stomatin_HflK_fam"/>
</dbReference>
<dbReference type="PANTHER" id="PTHR43327">
    <property type="entry name" value="STOMATIN-LIKE PROTEIN 2, MITOCHONDRIAL"/>
    <property type="match status" value="1"/>
</dbReference>
<dbReference type="GO" id="GO:0016020">
    <property type="term" value="C:membrane"/>
    <property type="evidence" value="ECO:0007669"/>
    <property type="project" value="UniProtKB-SubCell"/>
</dbReference>
<keyword evidence="10" id="KW-1185">Reference proteome</keyword>
<comment type="similarity">
    <text evidence="2 6">Belongs to the band 7/mec-2 family. HflK subfamily.</text>
</comment>
<dbReference type="CDD" id="cd03404">
    <property type="entry name" value="SPFH_HflK"/>
    <property type="match status" value="1"/>
</dbReference>
<dbReference type="Gene3D" id="3.30.479.30">
    <property type="entry name" value="Band 7 domain"/>
    <property type="match status" value="1"/>
</dbReference>
<evidence type="ECO:0000256" key="1">
    <source>
        <dbReference type="ARBA" id="ARBA00004167"/>
    </source>
</evidence>
<feature type="transmembrane region" description="Helical" evidence="6">
    <location>
        <begin position="61"/>
        <end position="82"/>
    </location>
</feature>
<dbReference type="InterPro" id="IPR020980">
    <property type="entry name" value="Membrane_HflK_N"/>
</dbReference>
<reference evidence="9 10" key="1">
    <citation type="submission" date="2019-05" db="EMBL/GenBank/DDBJ databases">
        <title>Colwellia ponticola sp. nov., isolated from seawater.</title>
        <authorList>
            <person name="Yoon J.-H."/>
        </authorList>
    </citation>
    <scope>NUCLEOTIDE SEQUENCE [LARGE SCALE GENOMIC DNA]</scope>
    <source>
        <strain evidence="9 10">OISW-25</strain>
    </source>
</reference>
<dbReference type="OrthoDB" id="9779595at2"/>
<dbReference type="AlphaFoldDB" id="A0A8H2JPT1"/>
<feature type="region of interest" description="Disordered" evidence="7">
    <location>
        <begin position="1"/>
        <end position="30"/>
    </location>
</feature>
<dbReference type="RefSeq" id="WP_138621918.1">
    <property type="nucleotide sequence ID" value="NZ_SZVP01000005.1"/>
</dbReference>
<dbReference type="Pfam" id="PF12221">
    <property type="entry name" value="HflK_N"/>
    <property type="match status" value="1"/>
</dbReference>
<dbReference type="PANTHER" id="PTHR43327:SF2">
    <property type="entry name" value="MODULATOR OF FTSH PROTEASE HFLK"/>
    <property type="match status" value="1"/>
</dbReference>
<evidence type="ECO:0000256" key="7">
    <source>
        <dbReference type="SAM" id="MobiDB-lite"/>
    </source>
</evidence>
<comment type="subcellular location">
    <subcellularLocation>
        <location evidence="1">Membrane</location>
        <topology evidence="1">Single-pass membrane protein</topology>
    </subcellularLocation>
</comment>
<organism evidence="9 10">
    <name type="scientific">Colwellia ponticola</name>
    <dbReference type="NCBI Taxonomy" id="2304625"/>
    <lineage>
        <taxon>Bacteria</taxon>
        <taxon>Pseudomonadati</taxon>
        <taxon>Pseudomonadota</taxon>
        <taxon>Gammaproteobacteria</taxon>
        <taxon>Alteromonadales</taxon>
        <taxon>Colwelliaceae</taxon>
        <taxon>Colwellia</taxon>
    </lineage>
</organism>
<dbReference type="SMART" id="SM00244">
    <property type="entry name" value="PHB"/>
    <property type="match status" value="1"/>
</dbReference>
<dbReference type="PRINTS" id="PR00721">
    <property type="entry name" value="STOMATIN"/>
</dbReference>
<keyword evidence="5 6" id="KW-0472">Membrane</keyword>
<feature type="region of interest" description="Disordered" evidence="7">
    <location>
        <begin position="347"/>
        <end position="383"/>
    </location>
</feature>
<dbReference type="Proteomes" id="UP000307702">
    <property type="component" value="Unassembled WGS sequence"/>
</dbReference>
<keyword evidence="9" id="KW-0645">Protease</keyword>
<name>A0A8H2JPT1_9GAMM</name>
<evidence type="ECO:0000256" key="2">
    <source>
        <dbReference type="ARBA" id="ARBA00006971"/>
    </source>
</evidence>
<dbReference type="InterPro" id="IPR010201">
    <property type="entry name" value="HflK"/>
</dbReference>
<keyword evidence="4 6" id="KW-1133">Transmembrane helix</keyword>
<keyword evidence="9" id="KW-0378">Hydrolase</keyword>
<evidence type="ECO:0000256" key="3">
    <source>
        <dbReference type="ARBA" id="ARBA00022692"/>
    </source>
</evidence>
<keyword evidence="3 6" id="KW-0812">Transmembrane</keyword>
<dbReference type="InterPro" id="IPR001107">
    <property type="entry name" value="Band_7"/>
</dbReference>
<dbReference type="GO" id="GO:0006508">
    <property type="term" value="P:proteolysis"/>
    <property type="evidence" value="ECO:0007669"/>
    <property type="project" value="UniProtKB-KW"/>
</dbReference>
<dbReference type="NCBIfam" id="TIGR01933">
    <property type="entry name" value="hflK"/>
    <property type="match status" value="1"/>
</dbReference>
<dbReference type="EMBL" id="SZVP01000005">
    <property type="protein sequence ID" value="TMM45611.1"/>
    <property type="molecule type" value="Genomic_DNA"/>
</dbReference>
<feature type="compositionally biased region" description="Low complexity" evidence="7">
    <location>
        <begin position="362"/>
        <end position="383"/>
    </location>
</feature>
<protein>
    <recommendedName>
        <fullName evidence="6">Protein HflK</fullName>
    </recommendedName>
</protein>
<comment type="caution">
    <text evidence="9">The sequence shown here is derived from an EMBL/GenBank/DDBJ whole genome shotgun (WGS) entry which is preliminary data.</text>
</comment>
<evidence type="ECO:0000256" key="4">
    <source>
        <dbReference type="ARBA" id="ARBA00022989"/>
    </source>
</evidence>
<comment type="function">
    <text evidence="6">HflC and HflK could encode or regulate a protease.</text>
</comment>
<gene>
    <name evidence="9" type="primary">hflK</name>
    <name evidence="9" type="ORF">FCS21_07245</name>
</gene>
<dbReference type="InterPro" id="IPR036013">
    <property type="entry name" value="Band_7/SPFH_dom_sf"/>
</dbReference>
<feature type="compositionally biased region" description="Polar residues" evidence="7">
    <location>
        <begin position="347"/>
        <end position="360"/>
    </location>
</feature>
<evidence type="ECO:0000259" key="8">
    <source>
        <dbReference type="SMART" id="SM00244"/>
    </source>
</evidence>
<evidence type="ECO:0000256" key="5">
    <source>
        <dbReference type="ARBA" id="ARBA00023136"/>
    </source>
</evidence>
<evidence type="ECO:0000256" key="6">
    <source>
        <dbReference type="RuleBase" id="RU364113"/>
    </source>
</evidence>